<feature type="region of interest" description="Disordered" evidence="1">
    <location>
        <begin position="79"/>
        <end position="100"/>
    </location>
</feature>
<accession>A0A383VYG3</accession>
<dbReference type="EMBL" id="FNXT01000930">
    <property type="protein sequence ID" value="SZX69466.1"/>
    <property type="molecule type" value="Genomic_DNA"/>
</dbReference>
<proteinExistence type="predicted"/>
<feature type="region of interest" description="Disordered" evidence="1">
    <location>
        <begin position="931"/>
        <end position="965"/>
    </location>
</feature>
<dbReference type="AlphaFoldDB" id="A0A383VYG3"/>
<evidence type="ECO:0000256" key="1">
    <source>
        <dbReference type="SAM" id="MobiDB-lite"/>
    </source>
</evidence>
<feature type="compositionally biased region" description="Low complexity" evidence="1">
    <location>
        <begin position="931"/>
        <end position="948"/>
    </location>
</feature>
<name>A0A383VYG3_TETOB</name>
<feature type="compositionally biased region" description="Low complexity" evidence="1">
    <location>
        <begin position="79"/>
        <end position="93"/>
    </location>
</feature>
<dbReference type="Proteomes" id="UP000256970">
    <property type="component" value="Unassembled WGS sequence"/>
</dbReference>
<evidence type="ECO:0000313" key="2">
    <source>
        <dbReference type="EMBL" id="SZX69466.1"/>
    </source>
</evidence>
<gene>
    <name evidence="2" type="ORF">BQ4739_LOCUS9736</name>
</gene>
<feature type="region of interest" description="Disordered" evidence="1">
    <location>
        <begin position="206"/>
        <end position="226"/>
    </location>
</feature>
<dbReference type="Pfam" id="PF14906">
    <property type="entry name" value="DUF4495"/>
    <property type="match status" value="1"/>
</dbReference>
<keyword evidence="3" id="KW-1185">Reference proteome</keyword>
<evidence type="ECO:0000313" key="3">
    <source>
        <dbReference type="Proteomes" id="UP000256970"/>
    </source>
</evidence>
<dbReference type="InterPro" id="IPR027993">
    <property type="entry name" value="DUF4495"/>
</dbReference>
<feature type="region of interest" description="Disordered" evidence="1">
    <location>
        <begin position="1017"/>
        <end position="1050"/>
    </location>
</feature>
<reference evidence="2 3" key="1">
    <citation type="submission" date="2016-10" db="EMBL/GenBank/DDBJ databases">
        <authorList>
            <person name="Cai Z."/>
        </authorList>
    </citation>
    <scope>NUCLEOTIDE SEQUENCE [LARGE SCALE GENOMIC DNA]</scope>
</reference>
<organism evidence="2 3">
    <name type="scientific">Tetradesmus obliquus</name>
    <name type="common">Green alga</name>
    <name type="synonym">Acutodesmus obliquus</name>
    <dbReference type="NCBI Taxonomy" id="3088"/>
    <lineage>
        <taxon>Eukaryota</taxon>
        <taxon>Viridiplantae</taxon>
        <taxon>Chlorophyta</taxon>
        <taxon>core chlorophytes</taxon>
        <taxon>Chlorophyceae</taxon>
        <taxon>CS clade</taxon>
        <taxon>Sphaeropleales</taxon>
        <taxon>Scenedesmaceae</taxon>
        <taxon>Tetradesmus</taxon>
    </lineage>
</organism>
<protein>
    <submittedName>
        <fullName evidence="2">Uncharacterized protein</fullName>
    </submittedName>
</protein>
<sequence length="1130" mass="120054">MRLPPLAAKADGSSNAEQQGGHPHAQLDSLLAEGKLLDAALLAAKQQQQLQAGSACGKTLAARAQVVVAVEADSATTHAASDAAADGHTLQEQQQEEKQQDMWQRKCSKLQAWAAKVLQQALPDLSLAELHKQLLRQAANSSSSSSHKPLLDWWRLPQLHSDAEYHSQLATAVLYLSSSREQGWARLEQALSHGLAAAAAPAALPGSGSGNFRQRRRTSRMQAQHHWLPHSAPKRLSELQSQQAARVKDVLASLPCSATLCVDLSEAGQLLLPRTYLQLVGQKLLCRAAATLPVLLSLAEPPPEWVLRGLFTDPFAEALQLALGELLSNPDGDASPFIPMLQQQTPQLGDFRRVYPSCDAAAAAAGAAGSGGSISGLAGRQQSSLLGDEQARGFLWRAGNRALLGVLASIFRDVQEFEAGLLLAAAECTGPCKCRLAALLTRDLQRVLQGCRQQLHELLTSTAEQLFVNALEEELLQQPLNDLLYSAADVTPDTWPPVASAEAAAAAAAAGQQHTAAVLQSTSSSKQLTSDSSSSSSSSTALSIFGSNSLMTYDQSTGVWDLAATPARFRHNSSGHWRSRGSCTGSSLHHVMSCGSRRSATGSRGEAAGLGALSLRVNSITGRGANSLASSGVAGAGAAADEVLSQPQQVSQGQQQVLLFAGLFLARRQQFPLLVQDVLVGAIVQALLAAMEQMESLFGYPGSSSSLASSSGEDTAAHCCCCISTVLCIQRRLAWLQQEWKPQGGSQQGQQQGDLEQRSMHDPLALLDAAVDKAAALLQYLQQHLAQQLQDTIHWAVVEAAAAQPWTSHRPPLRQPGSQKQQLHQQTCVTAQQQQARSSSCALASPAVRLLHVLLQSWLCVLRRVLPARMAADILAQMLLHTTQHLSKLYCSLQPSAAWLPVLRQDVAVIATTAWEFCQPLQALAQPHLQQHRQQQGMHSSSSGMLQHCSSSARPPKVQQDNQQQGLQGGFVGRCQSITEECSAVQQSGAAAGLPEDVVSEVSALCKQLVLHSASLSSSSSSVDPCEEEGADSAAEGLQQQPAALHRPASGASCTEGAAVSPFSCSSSSWGWLGTELQLVLQSRVLGQNLPARRLLDVTVHAAISTDMDAVEPDAWLQRGKQLLAAKTAT</sequence>
<feature type="region of interest" description="Disordered" evidence="1">
    <location>
        <begin position="1"/>
        <end position="24"/>
    </location>
</feature>